<dbReference type="EMBL" id="FPHG01000034">
    <property type="protein sequence ID" value="SFV58014.1"/>
    <property type="molecule type" value="Genomic_DNA"/>
</dbReference>
<dbReference type="InterPro" id="IPR036986">
    <property type="entry name" value="S4_RNA-bd_sf"/>
</dbReference>
<evidence type="ECO:0000256" key="2">
    <source>
        <dbReference type="ARBA" id="ARBA00029460"/>
    </source>
</evidence>
<evidence type="ECO:0000259" key="3">
    <source>
        <dbReference type="SMART" id="SM00363"/>
    </source>
</evidence>
<gene>
    <name evidence="4" type="ORF">MNB_SV-9-516</name>
</gene>
<proteinExistence type="inferred from homology"/>
<dbReference type="CDD" id="cd00165">
    <property type="entry name" value="S4"/>
    <property type="match status" value="1"/>
</dbReference>
<comment type="similarity">
    <text evidence="2">Belongs to the TlyA family.</text>
</comment>
<evidence type="ECO:0000313" key="4">
    <source>
        <dbReference type="EMBL" id="SFV58014.1"/>
    </source>
</evidence>
<dbReference type="NCBIfam" id="TIGR00478">
    <property type="entry name" value="tly"/>
    <property type="match status" value="1"/>
</dbReference>
<feature type="domain" description="RNA-binding S4" evidence="3">
    <location>
        <begin position="1"/>
        <end position="64"/>
    </location>
</feature>
<dbReference type="Pfam" id="PF01728">
    <property type="entry name" value="FtsJ"/>
    <property type="match status" value="1"/>
</dbReference>
<dbReference type="AlphaFoldDB" id="A0A1W1BX13"/>
<accession>A0A1W1BX13</accession>
<dbReference type="CDD" id="cd02440">
    <property type="entry name" value="AdoMet_MTases"/>
    <property type="match status" value="1"/>
</dbReference>
<dbReference type="InterPro" id="IPR029063">
    <property type="entry name" value="SAM-dependent_MTases_sf"/>
</dbReference>
<dbReference type="Gene3D" id="3.10.290.10">
    <property type="entry name" value="RNA-binding S4 domain"/>
    <property type="match status" value="1"/>
</dbReference>
<dbReference type="InterPro" id="IPR002942">
    <property type="entry name" value="S4_RNA-bd"/>
</dbReference>
<protein>
    <submittedName>
        <fullName evidence="4">RNA binding methyltransferase FtsJ like</fullName>
    </submittedName>
</protein>
<sequence length="237" mass="27162">MRIDKYLVENGYFESRNRALEAIKNGKIQIDGKIIKASNKVTTSSIIDIEDEKFYVSRAGRKLESFLTSHNINLKDKIALDIGSSTGGFAQILLENGVKYIDCVDVGKNQLHISLKKDNRVNINEETDIREFKSEKIFEVISCDVSFISILNIIEDIDNLASTNSDIIILYKPQFEVGKDVRRNSRGVVIDNDAIERKKEIFELQSDKLNWELVYKEASKVIGKSGNQEYMYHFIKR</sequence>
<name>A0A1W1BX13_9ZZZZ</name>
<dbReference type="GO" id="GO:0032259">
    <property type="term" value="P:methylation"/>
    <property type="evidence" value="ECO:0007669"/>
    <property type="project" value="UniProtKB-KW"/>
</dbReference>
<dbReference type="SUPFAM" id="SSF53335">
    <property type="entry name" value="S-adenosyl-L-methionine-dependent methyltransferases"/>
    <property type="match status" value="1"/>
</dbReference>
<dbReference type="InterPro" id="IPR002877">
    <property type="entry name" value="RNA_MeTrfase_FtsJ_dom"/>
</dbReference>
<dbReference type="GO" id="GO:0003723">
    <property type="term" value="F:RNA binding"/>
    <property type="evidence" value="ECO:0007669"/>
    <property type="project" value="UniProtKB-KW"/>
</dbReference>
<evidence type="ECO:0000256" key="1">
    <source>
        <dbReference type="ARBA" id="ARBA00022884"/>
    </source>
</evidence>
<dbReference type="PROSITE" id="PS50889">
    <property type="entry name" value="S4"/>
    <property type="match status" value="1"/>
</dbReference>
<dbReference type="GO" id="GO:0008168">
    <property type="term" value="F:methyltransferase activity"/>
    <property type="evidence" value="ECO:0007669"/>
    <property type="project" value="UniProtKB-KW"/>
</dbReference>
<dbReference type="PANTHER" id="PTHR32319">
    <property type="entry name" value="BACTERIAL HEMOLYSIN-LIKE PROTEIN"/>
    <property type="match status" value="1"/>
</dbReference>
<dbReference type="InterPro" id="IPR047048">
    <property type="entry name" value="TlyA"/>
</dbReference>
<keyword evidence="4" id="KW-0489">Methyltransferase</keyword>
<dbReference type="InterPro" id="IPR004538">
    <property type="entry name" value="Hemolysin_A/TlyA"/>
</dbReference>
<dbReference type="SUPFAM" id="SSF55174">
    <property type="entry name" value="Alpha-L RNA-binding motif"/>
    <property type="match status" value="1"/>
</dbReference>
<organism evidence="4">
    <name type="scientific">hydrothermal vent metagenome</name>
    <dbReference type="NCBI Taxonomy" id="652676"/>
    <lineage>
        <taxon>unclassified sequences</taxon>
        <taxon>metagenomes</taxon>
        <taxon>ecological metagenomes</taxon>
    </lineage>
</organism>
<reference evidence="4" key="1">
    <citation type="submission" date="2016-10" db="EMBL/GenBank/DDBJ databases">
        <authorList>
            <person name="de Groot N.N."/>
        </authorList>
    </citation>
    <scope>NUCLEOTIDE SEQUENCE</scope>
</reference>
<dbReference type="Gene3D" id="3.40.50.150">
    <property type="entry name" value="Vaccinia Virus protein VP39"/>
    <property type="match status" value="1"/>
</dbReference>
<dbReference type="Pfam" id="PF01479">
    <property type="entry name" value="S4"/>
    <property type="match status" value="1"/>
</dbReference>
<keyword evidence="1" id="KW-0694">RNA-binding</keyword>
<keyword evidence="4" id="KW-0808">Transferase</keyword>
<dbReference type="SMART" id="SM00363">
    <property type="entry name" value="S4"/>
    <property type="match status" value="1"/>
</dbReference>
<dbReference type="PANTHER" id="PTHR32319:SF0">
    <property type="entry name" value="BACTERIAL HEMOLYSIN-LIKE PROTEIN"/>
    <property type="match status" value="1"/>
</dbReference>